<dbReference type="InterPro" id="IPR039421">
    <property type="entry name" value="Type_1_exporter"/>
</dbReference>
<dbReference type="GO" id="GO:0016887">
    <property type="term" value="F:ATP hydrolysis activity"/>
    <property type="evidence" value="ECO:0007669"/>
    <property type="project" value="InterPro"/>
</dbReference>
<evidence type="ECO:0000313" key="3">
    <source>
        <dbReference type="EMBL" id="GAH65247.1"/>
    </source>
</evidence>
<reference evidence="3" key="1">
    <citation type="journal article" date="2014" name="Front. Microbiol.">
        <title>High frequency of phylogenetically diverse reductive dehalogenase-homologous genes in deep subseafloor sedimentary metagenomes.</title>
        <authorList>
            <person name="Kawai M."/>
            <person name="Futagami T."/>
            <person name="Toyoda A."/>
            <person name="Takaki Y."/>
            <person name="Nishi S."/>
            <person name="Hori S."/>
            <person name="Arai W."/>
            <person name="Tsubouchi T."/>
            <person name="Morono Y."/>
            <person name="Uchiyama I."/>
            <person name="Ito T."/>
            <person name="Fujiyama A."/>
            <person name="Inagaki F."/>
            <person name="Takami H."/>
        </authorList>
    </citation>
    <scope>NUCLEOTIDE SEQUENCE</scope>
    <source>
        <strain evidence="3">Expedition CK06-06</strain>
    </source>
</reference>
<protein>
    <recommendedName>
        <fullName evidence="2">ABC transporter domain-containing protein</fullName>
    </recommendedName>
</protein>
<dbReference type="GO" id="GO:0042626">
    <property type="term" value="F:ATPase-coupled transmembrane transporter activity"/>
    <property type="evidence" value="ECO:0007669"/>
    <property type="project" value="TreeGrafter"/>
</dbReference>
<dbReference type="EMBL" id="BARU01025336">
    <property type="protein sequence ID" value="GAH65247.1"/>
    <property type="molecule type" value="Genomic_DNA"/>
</dbReference>
<dbReference type="PANTHER" id="PTHR24221:SF654">
    <property type="entry name" value="ATP-BINDING CASSETTE SUB-FAMILY B MEMBER 6"/>
    <property type="match status" value="1"/>
</dbReference>
<dbReference type="GO" id="GO:0005524">
    <property type="term" value="F:ATP binding"/>
    <property type="evidence" value="ECO:0007669"/>
    <property type="project" value="InterPro"/>
</dbReference>
<dbReference type="PANTHER" id="PTHR24221">
    <property type="entry name" value="ATP-BINDING CASSETTE SUB-FAMILY B"/>
    <property type="match status" value="1"/>
</dbReference>
<organism evidence="3">
    <name type="scientific">marine sediment metagenome</name>
    <dbReference type="NCBI Taxonomy" id="412755"/>
    <lineage>
        <taxon>unclassified sequences</taxon>
        <taxon>metagenomes</taxon>
        <taxon>ecological metagenomes</taxon>
    </lineage>
</organism>
<sequence length="238" mass="26112">MSVRPEDAPKIIDAILDEYHYAVPNTNLAEKHPEYDTSFKSKDSDLKKGMPSKDKSSMGQLIPPKMIEMMVKSLEKMLRSKSGFKQPTSGGMGGDSQGLMGGGAMQMSPQAILETLASISIPPEISNKIPKVVKEAIEEKKILLKRQQSKGYILKDFNLKVPPGATLAIAGETGAGKTTLVKLLSRFYDVNVEKILVDGIDIREVNKKDLRGLIGFVPQDAFLFTGTIRENLLYGIDN</sequence>
<feature type="non-terminal residue" evidence="3">
    <location>
        <position position="238"/>
    </location>
</feature>
<comment type="caution">
    <text evidence="3">The sequence shown here is derived from an EMBL/GenBank/DDBJ whole genome shotgun (WGS) entry which is preliminary data.</text>
</comment>
<dbReference type="SUPFAM" id="SSF52540">
    <property type="entry name" value="P-loop containing nucleoside triphosphate hydrolases"/>
    <property type="match status" value="1"/>
</dbReference>
<dbReference type="Pfam" id="PF00005">
    <property type="entry name" value="ABC_tran"/>
    <property type="match status" value="1"/>
</dbReference>
<dbReference type="InterPro" id="IPR003439">
    <property type="entry name" value="ABC_transporter-like_ATP-bd"/>
</dbReference>
<evidence type="ECO:0000259" key="2">
    <source>
        <dbReference type="Pfam" id="PF00005"/>
    </source>
</evidence>
<gene>
    <name evidence="3" type="ORF">S03H2_40835</name>
</gene>
<dbReference type="AlphaFoldDB" id="X1H772"/>
<accession>X1H772</accession>
<proteinExistence type="predicted"/>
<dbReference type="InterPro" id="IPR027417">
    <property type="entry name" value="P-loop_NTPase"/>
</dbReference>
<dbReference type="Gene3D" id="3.40.50.300">
    <property type="entry name" value="P-loop containing nucleotide triphosphate hydrolases"/>
    <property type="match status" value="1"/>
</dbReference>
<name>X1H772_9ZZZZ</name>
<feature type="domain" description="ABC transporter" evidence="2">
    <location>
        <begin position="154"/>
        <end position="231"/>
    </location>
</feature>
<feature type="compositionally biased region" description="Basic and acidic residues" evidence="1">
    <location>
        <begin position="30"/>
        <end position="56"/>
    </location>
</feature>
<feature type="region of interest" description="Disordered" evidence="1">
    <location>
        <begin position="30"/>
        <end position="59"/>
    </location>
</feature>
<evidence type="ECO:0000256" key="1">
    <source>
        <dbReference type="SAM" id="MobiDB-lite"/>
    </source>
</evidence>